<protein>
    <submittedName>
        <fullName evidence="1">Uncharacterized protein</fullName>
    </submittedName>
</protein>
<dbReference type="InterPro" id="IPR011057">
    <property type="entry name" value="Mss4-like_sf"/>
</dbReference>
<name>A0A382TG75_9ZZZZ</name>
<evidence type="ECO:0000313" key="1">
    <source>
        <dbReference type="EMBL" id="SVD20782.1"/>
    </source>
</evidence>
<accession>A0A382TG75</accession>
<sequence>MPDEKIIGGCFCGAVKLEVKGKPTAMFIAVLFSTDTLSSG</sequence>
<reference evidence="1" key="1">
    <citation type="submission" date="2018-05" db="EMBL/GenBank/DDBJ databases">
        <authorList>
            <person name="Lanie J.A."/>
            <person name="Ng W.-L."/>
            <person name="Kazmierczak K.M."/>
            <person name="Andrzejewski T.M."/>
            <person name="Davidsen T.M."/>
            <person name="Wayne K.J."/>
            <person name="Tettelin H."/>
            <person name="Glass J.I."/>
            <person name="Rusch D."/>
            <person name="Podicherti R."/>
            <person name="Tsui H.-C.T."/>
            <person name="Winkler M.E."/>
        </authorList>
    </citation>
    <scope>NUCLEOTIDE SEQUENCE</scope>
</reference>
<dbReference type="SUPFAM" id="SSF51316">
    <property type="entry name" value="Mss4-like"/>
    <property type="match status" value="1"/>
</dbReference>
<organism evidence="1">
    <name type="scientific">marine metagenome</name>
    <dbReference type="NCBI Taxonomy" id="408172"/>
    <lineage>
        <taxon>unclassified sequences</taxon>
        <taxon>metagenomes</taxon>
        <taxon>ecological metagenomes</taxon>
    </lineage>
</organism>
<gene>
    <name evidence="1" type="ORF">METZ01_LOCUS373636</name>
</gene>
<dbReference type="AlphaFoldDB" id="A0A382TG75"/>
<proteinExistence type="predicted"/>
<dbReference type="EMBL" id="UINC01136178">
    <property type="protein sequence ID" value="SVD20782.1"/>
    <property type="molecule type" value="Genomic_DNA"/>
</dbReference>